<gene>
    <name evidence="3" type="primary">gb07736</name>
    <name evidence="3" type="ORF">PR202_gb07736</name>
</gene>
<feature type="compositionally biased region" description="Low complexity" evidence="1">
    <location>
        <begin position="256"/>
        <end position="272"/>
    </location>
</feature>
<keyword evidence="4" id="KW-1185">Reference proteome</keyword>
<dbReference type="Gene3D" id="3.40.50.620">
    <property type="entry name" value="HUPs"/>
    <property type="match status" value="1"/>
</dbReference>
<dbReference type="PANTHER" id="PTHR10211">
    <property type="entry name" value="DEOXYRIBODIPYRIMIDINE PHOTOLYASE"/>
    <property type="match status" value="1"/>
</dbReference>
<accession>A0AAV5ECV9</accession>
<dbReference type="InterPro" id="IPR052219">
    <property type="entry name" value="Photolyase_Class-2"/>
</dbReference>
<feature type="region of interest" description="Disordered" evidence="1">
    <location>
        <begin position="37"/>
        <end position="68"/>
    </location>
</feature>
<feature type="compositionally biased region" description="Low complexity" evidence="1">
    <location>
        <begin position="280"/>
        <end position="294"/>
    </location>
</feature>
<dbReference type="EMBL" id="BQKI01000074">
    <property type="protein sequence ID" value="GJN20366.1"/>
    <property type="molecule type" value="Genomic_DNA"/>
</dbReference>
<evidence type="ECO:0000256" key="1">
    <source>
        <dbReference type="SAM" id="MobiDB-lite"/>
    </source>
</evidence>
<comment type="caution">
    <text evidence="3">The sequence shown here is derived from an EMBL/GenBank/DDBJ whole genome shotgun (WGS) entry which is preliminary data.</text>
</comment>
<evidence type="ECO:0000313" key="3">
    <source>
        <dbReference type="EMBL" id="GJN20366.1"/>
    </source>
</evidence>
<dbReference type="Pfam" id="PF00875">
    <property type="entry name" value="DNA_photolyase"/>
    <property type="match status" value="1"/>
</dbReference>
<reference evidence="3" key="1">
    <citation type="journal article" date="2018" name="DNA Res.">
        <title>Multiple hybrid de novo genome assembly of finger millet, an orphan allotetraploid crop.</title>
        <authorList>
            <person name="Hatakeyama M."/>
            <person name="Aluri S."/>
            <person name="Balachadran M.T."/>
            <person name="Sivarajan S.R."/>
            <person name="Patrignani A."/>
            <person name="Gruter S."/>
            <person name="Poveda L."/>
            <person name="Shimizu-Inatsugi R."/>
            <person name="Baeten J."/>
            <person name="Francoijs K.J."/>
            <person name="Nataraja K.N."/>
            <person name="Reddy Y.A.N."/>
            <person name="Phadnis S."/>
            <person name="Ravikumar R.L."/>
            <person name="Schlapbach R."/>
            <person name="Sreeman S.M."/>
            <person name="Shimizu K.K."/>
        </authorList>
    </citation>
    <scope>NUCLEOTIDE SEQUENCE</scope>
</reference>
<sequence>MPPSANEDFTWVYPPSLPSSSAVKPVRLPVHHSVVPQLGSSRKRVRTAESPELLSASQKRSNEDSEPEAFLPLPRDWEVYGDADAPHRALVGGNFPVDRELDPLFEGCIGVGSGHRKPDLLTPVAKIIHLALRKTLLPRIGNVEAITSLQQWLLLSIIQGRSFDIVDSLILSGTTSLAKTRSIDQTPRTPKTWEARKRALSSPASPPSGAPPRWRRPPRTQPRRARARLRSTRPACGCSTRAEAGRRPARWCTGCCGTSGSRTTGRSSTRPASPRPPFRLPRSPSPSLCSHVPSSSARRRQLGFLLRGLRRLAVDARARGLPFFFLEGGPTEVPALVRRLGASALIADFSPLRPVRESLDAVVCELRRDAPAVAVHQVDAHNVVPVWAASGKLEYSAKTLRGKVNKVIDKYLVEYPEMPSTAQWNVEHPEDVDWEALIDRVFSREQLENAKTSDHEVTYTSTLPAAASIPSKRTPHPAQQHRQLRMDSVSAGLKPSALDLLAALLTRREDLEGGVRWSVLVENRHLLVLLTTSLAVLVGCGVAMLVRHAPRGPGAVVAAQIREKEGRGGP</sequence>
<dbReference type="GO" id="GO:0000719">
    <property type="term" value="P:photoreactive repair"/>
    <property type="evidence" value="ECO:0007669"/>
    <property type="project" value="TreeGrafter"/>
</dbReference>
<dbReference type="AlphaFoldDB" id="A0AAV5ECV9"/>
<dbReference type="PROSITE" id="PS51645">
    <property type="entry name" value="PHR_CRY_ALPHA_BETA"/>
    <property type="match status" value="1"/>
</dbReference>
<feature type="compositionally biased region" description="Basic residues" evidence="1">
    <location>
        <begin position="213"/>
        <end position="231"/>
    </location>
</feature>
<dbReference type="PANTHER" id="PTHR10211:SF0">
    <property type="entry name" value="DEOXYRIBODIPYRIMIDINE PHOTO-LYASE"/>
    <property type="match status" value="1"/>
</dbReference>
<dbReference type="InterPro" id="IPR036155">
    <property type="entry name" value="Crypto/Photolyase_N_sf"/>
</dbReference>
<evidence type="ECO:0000259" key="2">
    <source>
        <dbReference type="PROSITE" id="PS51645"/>
    </source>
</evidence>
<dbReference type="Gene3D" id="1.25.40.80">
    <property type="match status" value="1"/>
</dbReference>
<feature type="region of interest" description="Disordered" evidence="1">
    <location>
        <begin position="181"/>
        <end position="240"/>
    </location>
</feature>
<protein>
    <recommendedName>
        <fullName evidence="2">Photolyase/cryptochrome alpha/beta domain-containing protein</fullName>
    </recommendedName>
</protein>
<name>A0AAV5ECV9_ELECO</name>
<feature type="domain" description="Photolyase/cryptochrome alpha/beta" evidence="2">
    <location>
        <begin position="259"/>
        <end position="386"/>
    </location>
</feature>
<proteinExistence type="predicted"/>
<reference evidence="3" key="2">
    <citation type="submission" date="2021-12" db="EMBL/GenBank/DDBJ databases">
        <title>Resequencing data analysis of finger millet.</title>
        <authorList>
            <person name="Hatakeyama M."/>
            <person name="Aluri S."/>
            <person name="Balachadran M.T."/>
            <person name="Sivarajan S.R."/>
            <person name="Poveda L."/>
            <person name="Shimizu-Inatsugi R."/>
            <person name="Schlapbach R."/>
            <person name="Sreeman S.M."/>
            <person name="Shimizu K.K."/>
        </authorList>
    </citation>
    <scope>NUCLEOTIDE SEQUENCE</scope>
</reference>
<dbReference type="GO" id="GO:0003904">
    <property type="term" value="F:deoxyribodipyrimidine photo-lyase activity"/>
    <property type="evidence" value="ECO:0007669"/>
    <property type="project" value="TreeGrafter"/>
</dbReference>
<evidence type="ECO:0000313" key="4">
    <source>
        <dbReference type="Proteomes" id="UP001054889"/>
    </source>
</evidence>
<organism evidence="3 4">
    <name type="scientific">Eleusine coracana subsp. coracana</name>
    <dbReference type="NCBI Taxonomy" id="191504"/>
    <lineage>
        <taxon>Eukaryota</taxon>
        <taxon>Viridiplantae</taxon>
        <taxon>Streptophyta</taxon>
        <taxon>Embryophyta</taxon>
        <taxon>Tracheophyta</taxon>
        <taxon>Spermatophyta</taxon>
        <taxon>Magnoliopsida</taxon>
        <taxon>Liliopsida</taxon>
        <taxon>Poales</taxon>
        <taxon>Poaceae</taxon>
        <taxon>PACMAD clade</taxon>
        <taxon>Chloridoideae</taxon>
        <taxon>Cynodonteae</taxon>
        <taxon>Eleusininae</taxon>
        <taxon>Eleusine</taxon>
    </lineage>
</organism>
<feature type="region of interest" description="Disordered" evidence="1">
    <location>
        <begin position="255"/>
        <end position="294"/>
    </location>
</feature>
<dbReference type="SUPFAM" id="SSF52425">
    <property type="entry name" value="Cryptochrome/photolyase, N-terminal domain"/>
    <property type="match status" value="1"/>
</dbReference>
<dbReference type="Proteomes" id="UP001054889">
    <property type="component" value="Unassembled WGS sequence"/>
</dbReference>
<dbReference type="InterPro" id="IPR014729">
    <property type="entry name" value="Rossmann-like_a/b/a_fold"/>
</dbReference>
<dbReference type="InterPro" id="IPR006050">
    <property type="entry name" value="DNA_photolyase_N"/>
</dbReference>